<reference evidence="5" key="2">
    <citation type="submission" date="2018-03" db="EMBL/GenBank/DDBJ databases">
        <title>The Triticum urartu genome reveals the dynamic nature of wheat genome evolution.</title>
        <authorList>
            <person name="Ling H."/>
            <person name="Ma B."/>
            <person name="Shi X."/>
            <person name="Liu H."/>
            <person name="Dong L."/>
            <person name="Sun H."/>
            <person name="Cao Y."/>
            <person name="Gao Q."/>
            <person name="Zheng S."/>
            <person name="Li Y."/>
            <person name="Yu Y."/>
            <person name="Du H."/>
            <person name="Qi M."/>
            <person name="Li Y."/>
            <person name="Yu H."/>
            <person name="Cui Y."/>
            <person name="Wang N."/>
            <person name="Chen C."/>
            <person name="Wu H."/>
            <person name="Zhao Y."/>
            <person name="Zhang J."/>
            <person name="Li Y."/>
            <person name="Zhou W."/>
            <person name="Zhang B."/>
            <person name="Hu W."/>
            <person name="Eijk M."/>
            <person name="Tang J."/>
            <person name="Witsenboer H."/>
            <person name="Zhao S."/>
            <person name="Li Z."/>
            <person name="Zhang A."/>
            <person name="Wang D."/>
            <person name="Liang C."/>
        </authorList>
    </citation>
    <scope>NUCLEOTIDE SEQUENCE [LARGE SCALE GENOMIC DNA]</scope>
    <source>
        <strain evidence="5">cv. G1812</strain>
    </source>
</reference>
<evidence type="ECO:0000256" key="3">
    <source>
        <dbReference type="RuleBase" id="RU361155"/>
    </source>
</evidence>
<organism evidence="5 6">
    <name type="scientific">Triticum urartu</name>
    <name type="common">Red wild einkorn</name>
    <name type="synonym">Crithodium urartu</name>
    <dbReference type="NCBI Taxonomy" id="4572"/>
    <lineage>
        <taxon>Eukaryota</taxon>
        <taxon>Viridiplantae</taxon>
        <taxon>Streptophyta</taxon>
        <taxon>Embryophyta</taxon>
        <taxon>Tracheophyta</taxon>
        <taxon>Spermatophyta</taxon>
        <taxon>Magnoliopsida</taxon>
        <taxon>Liliopsida</taxon>
        <taxon>Poales</taxon>
        <taxon>Poaceae</taxon>
        <taxon>BOP clade</taxon>
        <taxon>Pooideae</taxon>
        <taxon>Triticodae</taxon>
        <taxon>Triticeae</taxon>
        <taxon>Triticinae</taxon>
        <taxon>Triticum</taxon>
    </lineage>
</organism>
<dbReference type="InterPro" id="IPR027417">
    <property type="entry name" value="P-loop_NTPase"/>
</dbReference>
<dbReference type="Proteomes" id="UP000015106">
    <property type="component" value="Chromosome 7"/>
</dbReference>
<evidence type="ECO:0000313" key="6">
    <source>
        <dbReference type="Proteomes" id="UP000015106"/>
    </source>
</evidence>
<proteinExistence type="inferred from homology"/>
<keyword evidence="6" id="KW-1185">Reference proteome</keyword>
<dbReference type="EC" id="2.8.2.-" evidence="3"/>
<keyword evidence="2 3" id="KW-0808">Transferase</keyword>
<feature type="domain" description="Sulfotransferase" evidence="4">
    <location>
        <begin position="81"/>
        <end position="202"/>
    </location>
</feature>
<dbReference type="AlphaFoldDB" id="A0A8R7V6F3"/>
<reference evidence="6" key="1">
    <citation type="journal article" date="2013" name="Nature">
        <title>Draft genome of the wheat A-genome progenitor Triticum urartu.</title>
        <authorList>
            <person name="Ling H.Q."/>
            <person name="Zhao S."/>
            <person name="Liu D."/>
            <person name="Wang J."/>
            <person name="Sun H."/>
            <person name="Zhang C."/>
            <person name="Fan H."/>
            <person name="Li D."/>
            <person name="Dong L."/>
            <person name="Tao Y."/>
            <person name="Gao C."/>
            <person name="Wu H."/>
            <person name="Li Y."/>
            <person name="Cui Y."/>
            <person name="Guo X."/>
            <person name="Zheng S."/>
            <person name="Wang B."/>
            <person name="Yu K."/>
            <person name="Liang Q."/>
            <person name="Yang W."/>
            <person name="Lou X."/>
            <person name="Chen J."/>
            <person name="Feng M."/>
            <person name="Jian J."/>
            <person name="Zhang X."/>
            <person name="Luo G."/>
            <person name="Jiang Y."/>
            <person name="Liu J."/>
            <person name="Wang Z."/>
            <person name="Sha Y."/>
            <person name="Zhang B."/>
            <person name="Wu H."/>
            <person name="Tang D."/>
            <person name="Shen Q."/>
            <person name="Xue P."/>
            <person name="Zou S."/>
            <person name="Wang X."/>
            <person name="Liu X."/>
            <person name="Wang F."/>
            <person name="Yang Y."/>
            <person name="An X."/>
            <person name="Dong Z."/>
            <person name="Zhang K."/>
            <person name="Zhang X."/>
            <person name="Luo M.C."/>
            <person name="Dvorak J."/>
            <person name="Tong Y."/>
            <person name="Wang J."/>
            <person name="Yang H."/>
            <person name="Li Z."/>
            <person name="Wang D."/>
            <person name="Zhang A."/>
            <person name="Wang J."/>
        </authorList>
    </citation>
    <scope>NUCLEOTIDE SEQUENCE</scope>
    <source>
        <strain evidence="6">cv. G1812</strain>
    </source>
</reference>
<dbReference type="SUPFAM" id="SSF52540">
    <property type="entry name" value="P-loop containing nucleoside triphosphate hydrolases"/>
    <property type="match status" value="1"/>
</dbReference>
<dbReference type="PANTHER" id="PTHR11783">
    <property type="entry name" value="SULFOTRANSFERASE SULT"/>
    <property type="match status" value="1"/>
</dbReference>
<dbReference type="InterPro" id="IPR000863">
    <property type="entry name" value="Sulfotransferase_dom"/>
</dbReference>
<reference evidence="5" key="3">
    <citation type="submission" date="2022-06" db="UniProtKB">
        <authorList>
            <consortium name="EnsemblPlants"/>
        </authorList>
    </citation>
    <scope>IDENTIFICATION</scope>
</reference>
<evidence type="ECO:0000256" key="2">
    <source>
        <dbReference type="ARBA" id="ARBA00022679"/>
    </source>
</evidence>
<evidence type="ECO:0000259" key="4">
    <source>
        <dbReference type="Pfam" id="PF00685"/>
    </source>
</evidence>
<dbReference type="Gramene" id="TuG1812G0700004639.01.T01">
    <property type="protein sequence ID" value="TuG1812G0700004639.01.T01.cds290080"/>
    <property type="gene ID" value="TuG1812G0700004639.01"/>
</dbReference>
<evidence type="ECO:0000313" key="5">
    <source>
        <dbReference type="EnsemblPlants" id="TuG1812G0700004639.01.T01.cds290080"/>
    </source>
</evidence>
<protein>
    <recommendedName>
        <fullName evidence="3">Sulfotransferase</fullName>
        <ecNumber evidence="3">2.8.2.-</ecNumber>
    </recommendedName>
</protein>
<comment type="similarity">
    <text evidence="1 3">Belongs to the sulfotransferase 1 family.</text>
</comment>
<dbReference type="GO" id="GO:0008146">
    <property type="term" value="F:sulfotransferase activity"/>
    <property type="evidence" value="ECO:0007669"/>
    <property type="project" value="InterPro"/>
</dbReference>
<dbReference type="Pfam" id="PF00685">
    <property type="entry name" value="Sulfotransfer_1"/>
    <property type="match status" value="1"/>
</dbReference>
<dbReference type="Gene3D" id="3.40.50.300">
    <property type="entry name" value="P-loop containing nucleotide triphosphate hydrolases"/>
    <property type="match status" value="1"/>
</dbReference>
<sequence>MVHATPPLQQLLDQTTLPQRCHGCPGQAQAQPRRHHPRRASEMRHHLAEGPPVYRPKQISLHLRRPPAAQLVPFVALLPGDLDRAEMLPSPRLLSTHLPLPLLPPAVSTLGCRIVCVCREPKDAFLSRWHFEKKLHQGISLGMDEAFAMFSEGCTPYSPFWDRYLEYWKESLARPREVMFLRYEEIMSDTPKVIRKLASFLGPVHP</sequence>
<accession>A0A8R7V6F3</accession>
<evidence type="ECO:0000256" key="1">
    <source>
        <dbReference type="ARBA" id="ARBA00005771"/>
    </source>
</evidence>
<name>A0A8R7V6F3_TRIUA</name>
<dbReference type="EnsemblPlants" id="TuG1812G0700004639.01.T01">
    <property type="protein sequence ID" value="TuG1812G0700004639.01.T01.cds290080"/>
    <property type="gene ID" value="TuG1812G0700004639.01"/>
</dbReference>